<evidence type="ECO:0000256" key="4">
    <source>
        <dbReference type="ARBA" id="ARBA00022989"/>
    </source>
</evidence>
<keyword evidence="10" id="KW-0813">Transport</keyword>
<keyword evidence="10" id="KW-0915">Sodium</keyword>
<feature type="binding site" evidence="10">
    <location>
        <position position="75"/>
    </location>
    <ligand>
        <name>Na(+)</name>
        <dbReference type="ChEBI" id="CHEBI:29101"/>
        <note>structural</note>
    </ligand>
</feature>
<reference evidence="11 12" key="1">
    <citation type="submission" date="2017-02" db="EMBL/GenBank/DDBJ databases">
        <title>The new phylogeny of genus Mycobacterium.</title>
        <authorList>
            <person name="Tortoli E."/>
            <person name="Trovato A."/>
            <person name="Cirillo D.M."/>
        </authorList>
    </citation>
    <scope>NUCLEOTIDE SEQUENCE [LARGE SCALE GENOMIC DNA]</scope>
    <source>
        <strain evidence="11 12">DSM 44471</strain>
    </source>
</reference>
<keyword evidence="3 10" id="KW-0812">Transmembrane</keyword>
<dbReference type="Pfam" id="PF02537">
    <property type="entry name" value="CRCB"/>
    <property type="match status" value="1"/>
</dbReference>
<evidence type="ECO:0000256" key="2">
    <source>
        <dbReference type="ARBA" id="ARBA00022475"/>
    </source>
</evidence>
<dbReference type="EMBL" id="MVHR01000020">
    <property type="protein sequence ID" value="ORA72432.1"/>
    <property type="molecule type" value="Genomic_DNA"/>
</dbReference>
<feature type="transmembrane region" description="Helical" evidence="10">
    <location>
        <begin position="6"/>
        <end position="26"/>
    </location>
</feature>
<dbReference type="GO" id="GO:0005886">
    <property type="term" value="C:plasma membrane"/>
    <property type="evidence" value="ECO:0007669"/>
    <property type="project" value="UniProtKB-SubCell"/>
</dbReference>
<dbReference type="PANTHER" id="PTHR28259">
    <property type="entry name" value="FLUORIDE EXPORT PROTEIN 1-RELATED"/>
    <property type="match status" value="1"/>
</dbReference>
<protein>
    <recommendedName>
        <fullName evidence="10">Fluoride-specific ion channel FluC</fullName>
    </recommendedName>
</protein>
<evidence type="ECO:0000256" key="1">
    <source>
        <dbReference type="ARBA" id="ARBA00004651"/>
    </source>
</evidence>
<dbReference type="RefSeq" id="WP_083074716.1">
    <property type="nucleotide sequence ID" value="NZ_AP022615.1"/>
</dbReference>
<feature type="transmembrane region" description="Helical" evidence="10">
    <location>
        <begin position="65"/>
        <end position="85"/>
    </location>
</feature>
<dbReference type="NCBIfam" id="NF010824">
    <property type="entry name" value="PRK14228.1"/>
    <property type="match status" value="1"/>
</dbReference>
<dbReference type="GO" id="GO:0062054">
    <property type="term" value="F:fluoride channel activity"/>
    <property type="evidence" value="ECO:0007669"/>
    <property type="project" value="UniProtKB-UniRule"/>
</dbReference>
<proteinExistence type="inferred from homology"/>
<keyword evidence="12" id="KW-1185">Reference proteome</keyword>
<evidence type="ECO:0000256" key="3">
    <source>
        <dbReference type="ARBA" id="ARBA00022692"/>
    </source>
</evidence>
<keyword evidence="2 10" id="KW-1003">Cell membrane</keyword>
<organism evidence="11 12">
    <name type="scientific">Mycobacterium heidelbergense</name>
    <dbReference type="NCBI Taxonomy" id="53376"/>
    <lineage>
        <taxon>Bacteria</taxon>
        <taxon>Bacillati</taxon>
        <taxon>Actinomycetota</taxon>
        <taxon>Actinomycetes</taxon>
        <taxon>Mycobacteriales</taxon>
        <taxon>Mycobacteriaceae</taxon>
        <taxon>Mycobacterium</taxon>
        <taxon>Mycobacterium simiae complex</taxon>
    </lineage>
</organism>
<comment type="subcellular location">
    <subcellularLocation>
        <location evidence="1 10">Cell membrane</location>
        <topology evidence="1 10">Multi-pass membrane protein</topology>
    </subcellularLocation>
</comment>
<dbReference type="OrthoDB" id="5148600at2"/>
<dbReference type="GO" id="GO:0046872">
    <property type="term" value="F:metal ion binding"/>
    <property type="evidence" value="ECO:0007669"/>
    <property type="project" value="UniProtKB-KW"/>
</dbReference>
<feature type="transmembrane region" description="Helical" evidence="10">
    <location>
        <begin position="97"/>
        <end position="120"/>
    </location>
</feature>
<comment type="catalytic activity">
    <reaction evidence="8">
        <text>fluoride(in) = fluoride(out)</text>
        <dbReference type="Rhea" id="RHEA:76159"/>
        <dbReference type="ChEBI" id="CHEBI:17051"/>
    </reaction>
    <physiologicalReaction direction="left-to-right" evidence="8">
        <dbReference type="Rhea" id="RHEA:76160"/>
    </physiologicalReaction>
</comment>
<feature type="transmembrane region" description="Helical" evidence="10">
    <location>
        <begin position="38"/>
        <end position="59"/>
    </location>
</feature>
<evidence type="ECO:0000256" key="6">
    <source>
        <dbReference type="ARBA" id="ARBA00023303"/>
    </source>
</evidence>
<evidence type="ECO:0000313" key="11">
    <source>
        <dbReference type="EMBL" id="ORA72432.1"/>
    </source>
</evidence>
<evidence type="ECO:0000256" key="10">
    <source>
        <dbReference type="HAMAP-Rule" id="MF_00454"/>
    </source>
</evidence>
<sequence>MTVTTVLVWAGVVLLGGVGSVARFVVDRAVARRVARPFPFGTLAVNISGATALGVIGGLALSKDAALLAGTAFVGAYTTFSTWMLETQRLSEERQTWAALANVVVSVALGMAAAFLGQWVSQWVLVQI</sequence>
<dbReference type="InterPro" id="IPR003691">
    <property type="entry name" value="FluC"/>
</dbReference>
<accession>A0A1X0DJS5</accession>
<feature type="binding site" evidence="10">
    <location>
        <position position="78"/>
    </location>
    <ligand>
        <name>Na(+)</name>
        <dbReference type="ChEBI" id="CHEBI:29101"/>
        <note>structural</note>
    </ligand>
</feature>
<keyword evidence="4 10" id="KW-1133">Transmembrane helix</keyword>
<evidence type="ECO:0000313" key="12">
    <source>
        <dbReference type="Proteomes" id="UP000192566"/>
    </source>
</evidence>
<evidence type="ECO:0000256" key="5">
    <source>
        <dbReference type="ARBA" id="ARBA00023136"/>
    </source>
</evidence>
<comment type="function">
    <text evidence="9 10">Fluoride-specific ion channel. Important for reducing fluoride concentration in the cell, thus reducing its toxicity.</text>
</comment>
<comment type="similarity">
    <text evidence="7 10">Belongs to the fluoride channel Fluc/FEX (TC 1.A.43) family.</text>
</comment>
<evidence type="ECO:0000256" key="7">
    <source>
        <dbReference type="ARBA" id="ARBA00035120"/>
    </source>
</evidence>
<name>A0A1X0DJS5_MYCHE</name>
<dbReference type="HAMAP" id="MF_00454">
    <property type="entry name" value="FluC"/>
    <property type="match status" value="1"/>
</dbReference>
<keyword evidence="10" id="KW-0479">Metal-binding</keyword>
<evidence type="ECO:0000256" key="8">
    <source>
        <dbReference type="ARBA" id="ARBA00035585"/>
    </source>
</evidence>
<comment type="activity regulation">
    <text evidence="10">Na(+) is not transported, but it plays an essential structural role and its presence is essential for fluoride channel function.</text>
</comment>
<dbReference type="STRING" id="53376.BST25_14400"/>
<gene>
    <name evidence="10" type="primary">fluC</name>
    <name evidence="10" type="synonym">crcB</name>
    <name evidence="11" type="ORF">BST25_14400</name>
</gene>
<dbReference type="GO" id="GO:0140114">
    <property type="term" value="P:cellular detoxification of fluoride"/>
    <property type="evidence" value="ECO:0007669"/>
    <property type="project" value="UniProtKB-UniRule"/>
</dbReference>
<keyword evidence="6 10" id="KW-0407">Ion channel</keyword>
<dbReference type="PANTHER" id="PTHR28259:SF1">
    <property type="entry name" value="FLUORIDE EXPORT PROTEIN 1-RELATED"/>
    <property type="match status" value="1"/>
</dbReference>
<dbReference type="Proteomes" id="UP000192566">
    <property type="component" value="Unassembled WGS sequence"/>
</dbReference>
<dbReference type="AlphaFoldDB" id="A0A1X0DJS5"/>
<comment type="caution">
    <text evidence="11">The sequence shown here is derived from an EMBL/GenBank/DDBJ whole genome shotgun (WGS) entry which is preliminary data.</text>
</comment>
<keyword evidence="10" id="KW-0406">Ion transport</keyword>
<keyword evidence="5 10" id="KW-0472">Membrane</keyword>
<evidence type="ECO:0000256" key="9">
    <source>
        <dbReference type="ARBA" id="ARBA00049940"/>
    </source>
</evidence>